<gene>
    <name evidence="2" type="ORF">M595_6247</name>
</gene>
<keyword evidence="3" id="KW-1185">Reference proteome</keyword>
<evidence type="ECO:0000259" key="1">
    <source>
        <dbReference type="Pfam" id="PF00535"/>
    </source>
</evidence>
<feature type="domain" description="Glycosyltransferase 2-like" evidence="1">
    <location>
        <begin position="5"/>
        <end position="165"/>
    </location>
</feature>
<dbReference type="Gene3D" id="3.90.550.10">
    <property type="entry name" value="Spore Coat Polysaccharide Biosynthesis Protein SpsA, Chain A"/>
    <property type="match status" value="1"/>
</dbReference>
<evidence type="ECO:0000313" key="2">
    <source>
        <dbReference type="EMBL" id="ERT03813.1"/>
    </source>
</evidence>
<reference evidence="2 3" key="1">
    <citation type="journal article" date="2013" name="Front. Microbiol.">
        <title>Comparative genomic analyses of the cyanobacterium, Lyngbya aestuarii BL J, a powerful hydrogen producer.</title>
        <authorList>
            <person name="Kothari A."/>
            <person name="Vaughn M."/>
            <person name="Garcia-Pichel F."/>
        </authorList>
    </citation>
    <scope>NUCLEOTIDE SEQUENCE [LARGE SCALE GENOMIC DNA]</scope>
    <source>
        <strain evidence="2 3">BL J</strain>
    </source>
</reference>
<proteinExistence type="predicted"/>
<dbReference type="RefSeq" id="WP_023069844.1">
    <property type="nucleotide sequence ID" value="NZ_AUZM01000198.1"/>
</dbReference>
<organism evidence="2 3">
    <name type="scientific">Lyngbya aestuarii BL J</name>
    <dbReference type="NCBI Taxonomy" id="1348334"/>
    <lineage>
        <taxon>Bacteria</taxon>
        <taxon>Bacillati</taxon>
        <taxon>Cyanobacteriota</taxon>
        <taxon>Cyanophyceae</taxon>
        <taxon>Oscillatoriophycideae</taxon>
        <taxon>Oscillatoriales</taxon>
        <taxon>Microcoleaceae</taxon>
        <taxon>Lyngbya</taxon>
    </lineage>
</organism>
<name>U7Q7M8_9CYAN</name>
<dbReference type="EMBL" id="AUZM01000198">
    <property type="protein sequence ID" value="ERT03813.1"/>
    <property type="molecule type" value="Genomic_DNA"/>
</dbReference>
<protein>
    <submittedName>
        <fullName evidence="2">Glycosyl transferase 2 family protein</fullName>
    </submittedName>
</protein>
<dbReference type="InterPro" id="IPR001173">
    <property type="entry name" value="Glyco_trans_2-like"/>
</dbReference>
<dbReference type="Proteomes" id="UP000017127">
    <property type="component" value="Unassembled WGS sequence"/>
</dbReference>
<evidence type="ECO:0000313" key="3">
    <source>
        <dbReference type="Proteomes" id="UP000017127"/>
    </source>
</evidence>
<accession>U7Q7M8</accession>
<dbReference type="PANTHER" id="PTHR22916:SF3">
    <property type="entry name" value="UDP-GLCNAC:BETAGAL BETA-1,3-N-ACETYLGLUCOSAMINYLTRANSFERASE-LIKE PROTEIN 1"/>
    <property type="match status" value="1"/>
</dbReference>
<comment type="caution">
    <text evidence="2">The sequence shown here is derived from an EMBL/GenBank/DDBJ whole genome shotgun (WGS) entry which is preliminary data.</text>
</comment>
<dbReference type="AlphaFoldDB" id="U7Q7M8"/>
<dbReference type="InterPro" id="IPR029044">
    <property type="entry name" value="Nucleotide-diphossugar_trans"/>
</dbReference>
<dbReference type="GO" id="GO:0016758">
    <property type="term" value="F:hexosyltransferase activity"/>
    <property type="evidence" value="ECO:0007669"/>
    <property type="project" value="UniProtKB-ARBA"/>
</dbReference>
<dbReference type="PANTHER" id="PTHR22916">
    <property type="entry name" value="GLYCOSYLTRANSFERASE"/>
    <property type="match status" value="1"/>
</dbReference>
<keyword evidence="2" id="KW-0808">Transferase</keyword>
<dbReference type="SUPFAM" id="SSF53448">
    <property type="entry name" value="Nucleotide-diphospho-sugar transferases"/>
    <property type="match status" value="1"/>
</dbReference>
<feature type="non-terminal residue" evidence="2">
    <location>
        <position position="269"/>
    </location>
</feature>
<dbReference type="Pfam" id="PF00535">
    <property type="entry name" value="Glycos_transf_2"/>
    <property type="match status" value="1"/>
</dbReference>
<sequence length="269" mass="31540">MPRVSVVIPTYNQATYISQAIDSVLNQTYQYFEIIIVNDGSSDQTVDKILENNDPRIRLFSFEQNQGESVATNYGIQQARGELIAILHSDDVFVPQKLEKQVLFLDQNPQFQAVLSYPQLIDSQGKNLPPSNSFLDKVFIQKNRTRFQWLNTFFSKDNCLCQTSSLIRKDCYSQIGFYDARFRQIPDFDFWVRFCLNYELYILPEALVNYRVHQSNISGIKPETIIRHNFELSQTLKRYFCLEVYRNLLKIFPDLLDVGEQLEPQRSEE</sequence>